<dbReference type="InterPro" id="IPR051083">
    <property type="entry name" value="GrpII_Intron_Splice-Mob/Def"/>
</dbReference>
<dbReference type="PANTHER" id="PTHR34047">
    <property type="entry name" value="NUCLEAR INTRON MATURASE 1, MITOCHONDRIAL-RELATED"/>
    <property type="match status" value="1"/>
</dbReference>
<accession>A0ABW3U6A0</accession>
<keyword evidence="3" id="KW-0695">RNA-directed DNA polymerase</keyword>
<dbReference type="PANTHER" id="PTHR34047:SF8">
    <property type="entry name" value="PROTEIN YKFC"/>
    <property type="match status" value="1"/>
</dbReference>
<dbReference type="CDD" id="cd01646">
    <property type="entry name" value="RT_Bac_retron_I"/>
    <property type="match status" value="1"/>
</dbReference>
<sequence length="442" mass="51121">MTKPYYRAGCSEGSKECGKAAVWCVNFNNGNVNNNHRNNNACVRAVRSGEYHGDREVSLQELHKAWRGARSGKKPSQNQLAFDARWADGLLGLQRRINDGSWEPGRSACFVATRPKAREIHAPDFADRVVHHWLVPQLEKLWEPAFIFDSYANRKGKGSHAAVRRLQKFVRQVDSGQHSGWYLQLDIHNFFNSIHRPTLWAMLKKKLTKANASNQVMHATHALLRRPPLHVGVIYHGTAEERAMVPPHKRLENARPGCGLPIGNLSSQFFANVYLDKLDQFVKHTLKAKRYLRYVDDFVIVHSDRNQLAEWQRQIVEFIDRELQLRLKPDIRLRPLKDGIDFLGYIVRPTHTLVRRRVVTHARQALSDWQKKCVRGGTIQATPEQYRSIASTAASYEGHFRHANSARLKQKMNREFPWLPTAIRKRKFDYRLEERTVPIKLV</sequence>
<dbReference type="PROSITE" id="PS50878">
    <property type="entry name" value="RT_POL"/>
    <property type="match status" value="1"/>
</dbReference>
<evidence type="ECO:0000313" key="4">
    <source>
        <dbReference type="Proteomes" id="UP001597264"/>
    </source>
</evidence>
<dbReference type="Pfam" id="PF00078">
    <property type="entry name" value="RVT_1"/>
    <property type="match status" value="1"/>
</dbReference>
<dbReference type="InterPro" id="IPR000477">
    <property type="entry name" value="RT_dom"/>
</dbReference>
<evidence type="ECO:0000259" key="2">
    <source>
        <dbReference type="PROSITE" id="PS50878"/>
    </source>
</evidence>
<dbReference type="InterPro" id="IPR043502">
    <property type="entry name" value="DNA/RNA_pol_sf"/>
</dbReference>
<proteinExistence type="inferred from homology"/>
<feature type="domain" description="Reverse transcriptase" evidence="2">
    <location>
        <begin position="1"/>
        <end position="347"/>
    </location>
</feature>
<dbReference type="RefSeq" id="WP_230438472.1">
    <property type="nucleotide sequence ID" value="NZ_CP087715.1"/>
</dbReference>
<reference evidence="4" key="1">
    <citation type="journal article" date="2019" name="Int. J. Syst. Evol. Microbiol.">
        <title>The Global Catalogue of Microorganisms (GCM) 10K type strain sequencing project: providing services to taxonomists for standard genome sequencing and annotation.</title>
        <authorList>
            <consortium name="The Broad Institute Genomics Platform"/>
            <consortium name="The Broad Institute Genome Sequencing Center for Infectious Disease"/>
            <person name="Wu L."/>
            <person name="Ma J."/>
        </authorList>
    </citation>
    <scope>NUCLEOTIDE SEQUENCE [LARGE SCALE GENOMIC DNA]</scope>
    <source>
        <strain evidence="4">CCUG 54356</strain>
    </source>
</reference>
<keyword evidence="3" id="KW-0808">Transferase</keyword>
<dbReference type="Proteomes" id="UP001597264">
    <property type="component" value="Unassembled WGS sequence"/>
</dbReference>
<keyword evidence="3" id="KW-0548">Nucleotidyltransferase</keyword>
<comment type="caution">
    <text evidence="3">The sequence shown here is derived from an EMBL/GenBank/DDBJ whole genome shotgun (WGS) entry which is preliminary data.</text>
</comment>
<dbReference type="GO" id="GO:0003964">
    <property type="term" value="F:RNA-directed DNA polymerase activity"/>
    <property type="evidence" value="ECO:0007669"/>
    <property type="project" value="UniProtKB-KW"/>
</dbReference>
<gene>
    <name evidence="3" type="ORF">ACFQ2X_07180</name>
</gene>
<protein>
    <submittedName>
        <fullName evidence="3">Reverse transcriptase domain-containing protein</fullName>
    </submittedName>
</protein>
<dbReference type="EMBL" id="JBHTLR010000007">
    <property type="protein sequence ID" value="MFD1216373.1"/>
    <property type="molecule type" value="Genomic_DNA"/>
</dbReference>
<dbReference type="SUPFAM" id="SSF56672">
    <property type="entry name" value="DNA/RNA polymerases"/>
    <property type="match status" value="1"/>
</dbReference>
<comment type="similarity">
    <text evidence="1">Belongs to the bacterial reverse transcriptase family.</text>
</comment>
<keyword evidence="4" id="KW-1185">Reference proteome</keyword>
<evidence type="ECO:0000256" key="1">
    <source>
        <dbReference type="ARBA" id="ARBA00034120"/>
    </source>
</evidence>
<organism evidence="3 4">
    <name type="scientific">Microbulbifer celer</name>
    <dbReference type="NCBI Taxonomy" id="435905"/>
    <lineage>
        <taxon>Bacteria</taxon>
        <taxon>Pseudomonadati</taxon>
        <taxon>Pseudomonadota</taxon>
        <taxon>Gammaproteobacteria</taxon>
        <taxon>Cellvibrionales</taxon>
        <taxon>Microbulbiferaceae</taxon>
        <taxon>Microbulbifer</taxon>
    </lineage>
</organism>
<name>A0ABW3U6A0_9GAMM</name>
<evidence type="ECO:0000313" key="3">
    <source>
        <dbReference type="EMBL" id="MFD1216373.1"/>
    </source>
</evidence>